<protein>
    <submittedName>
        <fullName evidence="2">Glycerophosphodiester phosphodiesterase family protein</fullName>
    </submittedName>
</protein>
<feature type="domain" description="GP-PDE" evidence="1">
    <location>
        <begin position="42"/>
        <end position="297"/>
    </location>
</feature>
<dbReference type="RefSeq" id="WP_381538724.1">
    <property type="nucleotide sequence ID" value="NZ_JBHUGI010000032.1"/>
</dbReference>
<dbReference type="Pfam" id="PF03009">
    <property type="entry name" value="GDPD"/>
    <property type="match status" value="1"/>
</dbReference>
<reference evidence="3" key="1">
    <citation type="journal article" date="2019" name="Int. J. Syst. Evol. Microbiol.">
        <title>The Global Catalogue of Microorganisms (GCM) 10K type strain sequencing project: providing services to taxonomists for standard genome sequencing and annotation.</title>
        <authorList>
            <consortium name="The Broad Institute Genomics Platform"/>
            <consortium name="The Broad Institute Genome Sequencing Center for Infectious Disease"/>
            <person name="Wu L."/>
            <person name="Ma J."/>
        </authorList>
    </citation>
    <scope>NUCLEOTIDE SEQUENCE [LARGE SCALE GENOMIC DNA]</scope>
    <source>
        <strain evidence="3">CGMCC 4.7177</strain>
    </source>
</reference>
<dbReference type="Proteomes" id="UP001597218">
    <property type="component" value="Unassembled WGS sequence"/>
</dbReference>
<dbReference type="SUPFAM" id="SSF51695">
    <property type="entry name" value="PLC-like phosphodiesterases"/>
    <property type="match status" value="1"/>
</dbReference>
<dbReference type="EMBL" id="JBHUGI010000032">
    <property type="protein sequence ID" value="MFD1928983.1"/>
    <property type="molecule type" value="Genomic_DNA"/>
</dbReference>
<keyword evidence="3" id="KW-1185">Reference proteome</keyword>
<gene>
    <name evidence="2" type="ORF">ACFSFY_13150</name>
</gene>
<name>A0ABW4SHE1_9BACL</name>
<sequence length="303" mass="33726">MGRKTKVALTLGAAGIAAWATSKAVAKPIPRKAKKALEFDQTVILAHRGGLLEAPENTRAAFSKSAALGVNGFAVDVRLTKDEEILVFHDEHADRTTDLVGKISEFTLDELKEANAGYNFEDENGDHSYRDKEEKVLSLKELLEEFPHMFISINLKDSPETYEGSLMPSKLWRLIEDLGAQDRVLVTSTFDEQTDRFNLYAQSRVATGAGEDEVKKAYTAFTSQFGHLYSPREDLFMIPEKLGIFPLNTEGFIKFLAQLNVPVYFNNVNERDSIVRLINAGAAGFITDRPTFAMEIVQENAGQ</sequence>
<dbReference type="InterPro" id="IPR030395">
    <property type="entry name" value="GP_PDE_dom"/>
</dbReference>
<organism evidence="2 3">
    <name type="scientific">Sporosarcina siberiensis</name>
    <dbReference type="NCBI Taxonomy" id="1365606"/>
    <lineage>
        <taxon>Bacteria</taxon>
        <taxon>Bacillati</taxon>
        <taxon>Bacillota</taxon>
        <taxon>Bacilli</taxon>
        <taxon>Bacillales</taxon>
        <taxon>Caryophanaceae</taxon>
        <taxon>Sporosarcina</taxon>
    </lineage>
</organism>
<comment type="caution">
    <text evidence="2">The sequence shown here is derived from an EMBL/GenBank/DDBJ whole genome shotgun (WGS) entry which is preliminary data.</text>
</comment>
<dbReference type="Gene3D" id="3.20.20.190">
    <property type="entry name" value="Phosphatidylinositol (PI) phosphodiesterase"/>
    <property type="match status" value="1"/>
</dbReference>
<dbReference type="InterPro" id="IPR017946">
    <property type="entry name" value="PLC-like_Pdiesterase_TIM-brl"/>
</dbReference>
<evidence type="ECO:0000259" key="1">
    <source>
        <dbReference type="PROSITE" id="PS51704"/>
    </source>
</evidence>
<dbReference type="PROSITE" id="PS51704">
    <property type="entry name" value="GP_PDE"/>
    <property type="match status" value="1"/>
</dbReference>
<evidence type="ECO:0000313" key="2">
    <source>
        <dbReference type="EMBL" id="MFD1928983.1"/>
    </source>
</evidence>
<accession>A0ABW4SHE1</accession>
<proteinExistence type="predicted"/>
<dbReference type="PANTHER" id="PTHR46211:SF1">
    <property type="entry name" value="GLYCEROPHOSPHODIESTER PHOSPHODIESTERASE, CYTOPLASMIC"/>
    <property type="match status" value="1"/>
</dbReference>
<evidence type="ECO:0000313" key="3">
    <source>
        <dbReference type="Proteomes" id="UP001597218"/>
    </source>
</evidence>
<dbReference type="PANTHER" id="PTHR46211">
    <property type="entry name" value="GLYCEROPHOSPHORYL DIESTER PHOSPHODIESTERASE"/>
    <property type="match status" value="1"/>
</dbReference>